<dbReference type="PROSITE" id="PS00061">
    <property type="entry name" value="ADH_SHORT"/>
    <property type="match status" value="1"/>
</dbReference>
<keyword evidence="4" id="KW-1185">Reference proteome</keyword>
<dbReference type="Proteomes" id="UP000272503">
    <property type="component" value="Unassembled WGS sequence"/>
</dbReference>
<organism evidence="3 4">
    <name type="scientific">Mycetocola tolaasinivorans</name>
    <dbReference type="NCBI Taxonomy" id="76635"/>
    <lineage>
        <taxon>Bacteria</taxon>
        <taxon>Bacillati</taxon>
        <taxon>Actinomycetota</taxon>
        <taxon>Actinomycetes</taxon>
        <taxon>Micrococcales</taxon>
        <taxon>Microbacteriaceae</taxon>
        <taxon>Mycetocola</taxon>
    </lineage>
</organism>
<dbReference type="InterPro" id="IPR036291">
    <property type="entry name" value="NAD(P)-bd_dom_sf"/>
</dbReference>
<evidence type="ECO:0000313" key="3">
    <source>
        <dbReference type="EMBL" id="RLP76820.1"/>
    </source>
</evidence>
<dbReference type="Gene3D" id="3.40.50.720">
    <property type="entry name" value="NAD(P)-binding Rossmann-like Domain"/>
    <property type="match status" value="1"/>
</dbReference>
<dbReference type="PRINTS" id="PR00080">
    <property type="entry name" value="SDRFAMILY"/>
</dbReference>
<protein>
    <submittedName>
        <fullName evidence="3">SDR family oxidoreductase</fullName>
    </submittedName>
</protein>
<dbReference type="Pfam" id="PF13561">
    <property type="entry name" value="adh_short_C2"/>
    <property type="match status" value="1"/>
</dbReference>
<dbReference type="GO" id="GO:0016491">
    <property type="term" value="F:oxidoreductase activity"/>
    <property type="evidence" value="ECO:0007669"/>
    <property type="project" value="UniProtKB-KW"/>
</dbReference>
<dbReference type="PANTHER" id="PTHR42879">
    <property type="entry name" value="3-OXOACYL-(ACYL-CARRIER-PROTEIN) REDUCTASE"/>
    <property type="match status" value="1"/>
</dbReference>
<dbReference type="PRINTS" id="PR00081">
    <property type="entry name" value="GDHRDH"/>
</dbReference>
<evidence type="ECO:0000256" key="1">
    <source>
        <dbReference type="ARBA" id="ARBA00006484"/>
    </source>
</evidence>
<dbReference type="InterPro" id="IPR020904">
    <property type="entry name" value="Sc_DH/Rdtase_CS"/>
</dbReference>
<gene>
    <name evidence="3" type="ORF">D9V32_04055</name>
</gene>
<comment type="caution">
    <text evidence="3">The sequence shown here is derived from an EMBL/GenBank/DDBJ whole genome shotgun (WGS) entry which is preliminary data.</text>
</comment>
<dbReference type="InterPro" id="IPR002347">
    <property type="entry name" value="SDR_fam"/>
</dbReference>
<evidence type="ECO:0000256" key="2">
    <source>
        <dbReference type="ARBA" id="ARBA00023002"/>
    </source>
</evidence>
<evidence type="ECO:0000313" key="4">
    <source>
        <dbReference type="Proteomes" id="UP000272503"/>
    </source>
</evidence>
<reference evidence="3 4" key="1">
    <citation type="submission" date="2018-10" db="EMBL/GenBank/DDBJ databases">
        <authorList>
            <person name="Li J."/>
        </authorList>
    </citation>
    <scope>NUCLEOTIDE SEQUENCE [LARGE SCALE GENOMIC DNA]</scope>
    <source>
        <strain evidence="3 4">IF 016277</strain>
    </source>
</reference>
<comment type="similarity">
    <text evidence="1">Belongs to the short-chain dehydrogenases/reductases (SDR) family.</text>
</comment>
<dbReference type="EMBL" id="RCUX01000003">
    <property type="protein sequence ID" value="RLP76820.1"/>
    <property type="molecule type" value="Genomic_DNA"/>
</dbReference>
<dbReference type="FunFam" id="3.40.50.720:FF:000084">
    <property type="entry name" value="Short-chain dehydrogenase reductase"/>
    <property type="match status" value="1"/>
</dbReference>
<dbReference type="SUPFAM" id="SSF51735">
    <property type="entry name" value="NAD(P)-binding Rossmann-fold domains"/>
    <property type="match status" value="1"/>
</dbReference>
<keyword evidence="2" id="KW-0560">Oxidoreductase</keyword>
<accession>A0A3L7AAI9</accession>
<dbReference type="PANTHER" id="PTHR42879:SF2">
    <property type="entry name" value="3-OXOACYL-[ACYL-CARRIER-PROTEIN] REDUCTASE FABG"/>
    <property type="match status" value="1"/>
</dbReference>
<dbReference type="OrthoDB" id="286404at2"/>
<dbReference type="InterPro" id="IPR050259">
    <property type="entry name" value="SDR"/>
</dbReference>
<dbReference type="RefSeq" id="WP_121647630.1">
    <property type="nucleotide sequence ID" value="NZ_RCUX01000003.1"/>
</dbReference>
<proteinExistence type="inferred from homology"/>
<dbReference type="AlphaFoldDB" id="A0A3L7AAI9"/>
<sequence>MATYDVAHRSAIVSGAGMGIGRAVAELLAANGASVVLVDRDRAAAEAVRGEIRAQGGTAAVLVADVTSSDWGTEAVRVAEEMAPLGIAINNAGISGPSAPLTQYTPEDWHRVISINLDSLYTGMRAQIPAMAAHGGGAVVNLASILGTVGQAGASAYVTAKHGVVGMTKSAALENAATGVRVNAVAPGYVHTPMIEKVTNAASYAALVSLHPMGRLASAEEVAQMVVFLASDAAGFVTGSTHLVDGGYSAR</sequence>
<dbReference type="GO" id="GO:0032787">
    <property type="term" value="P:monocarboxylic acid metabolic process"/>
    <property type="evidence" value="ECO:0007669"/>
    <property type="project" value="UniProtKB-ARBA"/>
</dbReference>
<name>A0A3L7AAI9_9MICO</name>